<dbReference type="AlphaFoldDB" id="A0A0C9WMJ5"/>
<dbReference type="Pfam" id="PF03184">
    <property type="entry name" value="DDE_1"/>
    <property type="match status" value="1"/>
</dbReference>
<dbReference type="OrthoDB" id="2917041at2759"/>
<evidence type="ECO:0000313" key="3">
    <source>
        <dbReference type="Proteomes" id="UP000054477"/>
    </source>
</evidence>
<evidence type="ECO:0000313" key="2">
    <source>
        <dbReference type="EMBL" id="KIJ91170.1"/>
    </source>
</evidence>
<proteinExistence type="predicted"/>
<dbReference type="STRING" id="1095629.A0A0C9WMJ5"/>
<name>A0A0C9WMJ5_9AGAR</name>
<dbReference type="Proteomes" id="UP000054477">
    <property type="component" value="Unassembled WGS sequence"/>
</dbReference>
<keyword evidence="3" id="KW-1185">Reference proteome</keyword>
<feature type="domain" description="DDE-1" evidence="1">
    <location>
        <begin position="196"/>
        <end position="261"/>
    </location>
</feature>
<dbReference type="EMBL" id="KN839045">
    <property type="protein sequence ID" value="KIJ91170.1"/>
    <property type="molecule type" value="Genomic_DNA"/>
</dbReference>
<evidence type="ECO:0000259" key="1">
    <source>
        <dbReference type="Pfam" id="PF03184"/>
    </source>
</evidence>
<dbReference type="InterPro" id="IPR004875">
    <property type="entry name" value="DDE_SF_endonuclease_dom"/>
</dbReference>
<accession>A0A0C9WMJ5</accession>
<protein>
    <recommendedName>
        <fullName evidence="1">DDE-1 domain-containing protein</fullName>
    </recommendedName>
</protein>
<sequence>MVNHVKSDALKTQIDREQKDKLMAHAPALFHSEQMDTATGKPMSILDDSTLGRLIKGDYQNREQWKKSWLTKEEGDIIVDYAIAKARQGFPLSPKRLREHAEKILIARLGNRFPETGLGINWAMDGCRGRAVNPITKAEYFKIMKESRDDYDIPDYLIYGADETGMQTDIGVTERVIGPAGAKIQHQQRSGNRENITVLPTICADGTSVPPIVIYKGEAFQTKWLQDNPLDARMGYQKKGYTSGEIAVAWIEDWDKLTKEKANGQY</sequence>
<reference evidence="2 3" key="1">
    <citation type="submission" date="2014-04" db="EMBL/GenBank/DDBJ databases">
        <authorList>
            <consortium name="DOE Joint Genome Institute"/>
            <person name="Kuo A."/>
            <person name="Kohler A."/>
            <person name="Nagy L.G."/>
            <person name="Floudas D."/>
            <person name="Copeland A."/>
            <person name="Barry K.W."/>
            <person name="Cichocki N."/>
            <person name="Veneault-Fourrey C."/>
            <person name="LaButti K."/>
            <person name="Lindquist E.A."/>
            <person name="Lipzen A."/>
            <person name="Lundell T."/>
            <person name="Morin E."/>
            <person name="Murat C."/>
            <person name="Sun H."/>
            <person name="Tunlid A."/>
            <person name="Henrissat B."/>
            <person name="Grigoriev I.V."/>
            <person name="Hibbett D.S."/>
            <person name="Martin F."/>
            <person name="Nordberg H.P."/>
            <person name="Cantor M.N."/>
            <person name="Hua S.X."/>
        </authorList>
    </citation>
    <scope>NUCLEOTIDE SEQUENCE [LARGE SCALE GENOMIC DNA]</scope>
    <source>
        <strain evidence="2 3">LaAM-08-1</strain>
    </source>
</reference>
<dbReference type="HOGENOM" id="CLU_013929_8_0_1"/>
<dbReference type="GO" id="GO:0003676">
    <property type="term" value="F:nucleic acid binding"/>
    <property type="evidence" value="ECO:0007669"/>
    <property type="project" value="InterPro"/>
</dbReference>
<gene>
    <name evidence="2" type="ORF">K443DRAFT_14628</name>
</gene>
<reference evidence="3" key="2">
    <citation type="submission" date="2015-01" db="EMBL/GenBank/DDBJ databases">
        <title>Evolutionary Origins and Diversification of the Mycorrhizal Mutualists.</title>
        <authorList>
            <consortium name="DOE Joint Genome Institute"/>
            <consortium name="Mycorrhizal Genomics Consortium"/>
            <person name="Kohler A."/>
            <person name="Kuo A."/>
            <person name="Nagy L.G."/>
            <person name="Floudas D."/>
            <person name="Copeland A."/>
            <person name="Barry K.W."/>
            <person name="Cichocki N."/>
            <person name="Veneault-Fourrey C."/>
            <person name="LaButti K."/>
            <person name="Lindquist E.A."/>
            <person name="Lipzen A."/>
            <person name="Lundell T."/>
            <person name="Morin E."/>
            <person name="Murat C."/>
            <person name="Riley R."/>
            <person name="Ohm R."/>
            <person name="Sun H."/>
            <person name="Tunlid A."/>
            <person name="Henrissat B."/>
            <person name="Grigoriev I.V."/>
            <person name="Hibbett D.S."/>
            <person name="Martin F."/>
        </authorList>
    </citation>
    <scope>NUCLEOTIDE SEQUENCE [LARGE SCALE GENOMIC DNA]</scope>
    <source>
        <strain evidence="3">LaAM-08-1</strain>
    </source>
</reference>
<organism evidence="2 3">
    <name type="scientific">Laccaria amethystina LaAM-08-1</name>
    <dbReference type="NCBI Taxonomy" id="1095629"/>
    <lineage>
        <taxon>Eukaryota</taxon>
        <taxon>Fungi</taxon>
        <taxon>Dikarya</taxon>
        <taxon>Basidiomycota</taxon>
        <taxon>Agaricomycotina</taxon>
        <taxon>Agaricomycetes</taxon>
        <taxon>Agaricomycetidae</taxon>
        <taxon>Agaricales</taxon>
        <taxon>Agaricineae</taxon>
        <taxon>Hydnangiaceae</taxon>
        <taxon>Laccaria</taxon>
    </lineage>
</organism>